<evidence type="ECO:0000259" key="2">
    <source>
        <dbReference type="SMART" id="SM00429"/>
    </source>
</evidence>
<dbReference type="GO" id="GO:0050772">
    <property type="term" value="P:positive regulation of axonogenesis"/>
    <property type="evidence" value="ECO:0007669"/>
    <property type="project" value="TreeGrafter"/>
</dbReference>
<reference evidence="3" key="1">
    <citation type="submission" date="2012-04" db="EMBL/GenBank/DDBJ databases">
        <title>The Genome Sequence of Loa loa.</title>
        <authorList>
            <consortium name="The Broad Institute Genome Sequencing Platform"/>
            <consortium name="Broad Institute Genome Sequencing Center for Infectious Disease"/>
            <person name="Nutman T.B."/>
            <person name="Fink D.L."/>
            <person name="Russ C."/>
            <person name="Young S."/>
            <person name="Zeng Q."/>
            <person name="Gargeya S."/>
            <person name="Alvarado L."/>
            <person name="Berlin A."/>
            <person name="Chapman S.B."/>
            <person name="Chen Z."/>
            <person name="Freedman E."/>
            <person name="Gellesch M."/>
            <person name="Goldberg J."/>
            <person name="Griggs A."/>
            <person name="Gujja S."/>
            <person name="Heilman E.R."/>
            <person name="Heiman D."/>
            <person name="Howarth C."/>
            <person name="Mehta T."/>
            <person name="Neiman D."/>
            <person name="Pearson M."/>
            <person name="Roberts A."/>
            <person name="Saif S."/>
            <person name="Shea T."/>
            <person name="Shenoy N."/>
            <person name="Sisk P."/>
            <person name="Stolte C."/>
            <person name="Sykes S."/>
            <person name="White J."/>
            <person name="Yandava C."/>
            <person name="Haas B."/>
            <person name="Henn M.R."/>
            <person name="Nusbaum C."/>
            <person name="Birren B."/>
        </authorList>
    </citation>
    <scope>NUCLEOTIDE SEQUENCE [LARGE SCALE GENOMIC DNA]</scope>
</reference>
<dbReference type="CDD" id="cd12205">
    <property type="entry name" value="RasGAP_plexin"/>
    <property type="match status" value="1"/>
</dbReference>
<evidence type="ECO:0000256" key="1">
    <source>
        <dbReference type="SAM" id="Phobius"/>
    </source>
</evidence>
<dbReference type="Pfam" id="PF20170">
    <property type="entry name" value="Plexin_RBD"/>
    <property type="match status" value="1"/>
</dbReference>
<feature type="domain" description="IPT/TIG" evidence="2">
    <location>
        <begin position="164"/>
        <end position="253"/>
    </location>
</feature>
<accession>A0A1I7VVI1</accession>
<dbReference type="Pfam" id="PF08337">
    <property type="entry name" value="Plexin_cytopl"/>
    <property type="match status" value="1"/>
</dbReference>
<evidence type="ECO:0000313" key="4">
    <source>
        <dbReference type="WBParaSite" id="EN70_6755"/>
    </source>
</evidence>
<dbReference type="InterPro" id="IPR008936">
    <property type="entry name" value="Rho_GTPase_activation_prot"/>
</dbReference>
<dbReference type="WBParaSite" id="EN70_6755">
    <property type="protein sequence ID" value="EN70_6755"/>
    <property type="gene ID" value="EN70_6755"/>
</dbReference>
<feature type="domain" description="IPT/TIG" evidence="2">
    <location>
        <begin position="254"/>
        <end position="341"/>
    </location>
</feature>
<dbReference type="GO" id="GO:0008360">
    <property type="term" value="P:regulation of cell shape"/>
    <property type="evidence" value="ECO:0007669"/>
    <property type="project" value="TreeGrafter"/>
</dbReference>
<dbReference type="GO" id="GO:0017154">
    <property type="term" value="F:semaphorin receptor activity"/>
    <property type="evidence" value="ECO:0007669"/>
    <property type="project" value="InterPro"/>
</dbReference>
<dbReference type="SUPFAM" id="SSF81296">
    <property type="entry name" value="E set domains"/>
    <property type="match status" value="3"/>
</dbReference>
<feature type="transmembrane region" description="Helical" evidence="1">
    <location>
        <begin position="552"/>
        <end position="574"/>
    </location>
</feature>
<dbReference type="GO" id="GO:0030334">
    <property type="term" value="P:regulation of cell migration"/>
    <property type="evidence" value="ECO:0007669"/>
    <property type="project" value="TreeGrafter"/>
</dbReference>
<reference evidence="4" key="2">
    <citation type="submission" date="2016-11" db="UniProtKB">
        <authorList>
            <consortium name="WormBaseParasite"/>
        </authorList>
    </citation>
    <scope>IDENTIFICATION</scope>
</reference>
<dbReference type="GO" id="GO:0007162">
    <property type="term" value="P:negative regulation of cell adhesion"/>
    <property type="evidence" value="ECO:0007669"/>
    <property type="project" value="TreeGrafter"/>
</dbReference>
<dbReference type="InterPro" id="IPR013548">
    <property type="entry name" value="Plexin_cytoplasmic_RasGAP_dom"/>
</dbReference>
<keyword evidence="3" id="KW-1185">Reference proteome</keyword>
<dbReference type="GO" id="GO:0097374">
    <property type="term" value="P:sensory neuron axon guidance"/>
    <property type="evidence" value="ECO:0007669"/>
    <property type="project" value="TreeGrafter"/>
</dbReference>
<dbReference type="GO" id="GO:0002116">
    <property type="term" value="C:semaphorin receptor complex"/>
    <property type="evidence" value="ECO:0007669"/>
    <property type="project" value="TreeGrafter"/>
</dbReference>
<keyword evidence="1" id="KW-0472">Membrane</keyword>
<dbReference type="InterPro" id="IPR002909">
    <property type="entry name" value="IPT_dom"/>
</dbReference>
<dbReference type="eggNOG" id="KOG3610">
    <property type="taxonomic scope" value="Eukaryota"/>
</dbReference>
<keyword evidence="1" id="KW-1133">Transmembrane helix</keyword>
<feature type="domain" description="IPT/TIG" evidence="2">
    <location>
        <begin position="343"/>
        <end position="438"/>
    </location>
</feature>
<dbReference type="GO" id="GO:0008045">
    <property type="term" value="P:motor neuron axon guidance"/>
    <property type="evidence" value="ECO:0007669"/>
    <property type="project" value="TreeGrafter"/>
</dbReference>
<sequence length="1216" mass="138129">MGNMCLALHEKCQGVAKSFCPQIDPTIRNKVIVAVDSDQMVTMQMLHISDQEQPHLTCRFLYQGNAIVRNVSLKKSRLSCDPWNYTMNRNASQMSLQLEVLKNEIVIDKSSVTIYDCNRMATDCSTCFSLDPSWKCVWCDGACQFSVHCEQLAIIQSADVICGQPIIDTFEPQSGPVEGGTRIEIRGRDLGSSLSEIKGRVFVGASRCEVIEFEIASRILCEVNSGIDSGSIHLRLGQTGRRFADSIMLYQFVDPQPLSLYPSFGPLSGGTKLTIYGSNLDTGSNTSILIGTYPCKVLQKNLLPSSITCLTSQSDKAGVYRTIQVTIDRSIKILHGIFEYRNDPVIERIHPEETFQSGGRMIEVLGENLNSVLNAKMFVENTNSGERAVSEMSDCHVHNSTLMRCISPRVFLPHSMSTRWPVAFAMDGVQSVRDFGGRIQLFVVSDPYFVLFKSVRIHKPKQLLRLEGNQLSFAATAEEYQIFIGTSQCIVILLEADQLFCRASQIEPKATDEKGNVLDGNHPLVVVILGNIRYELGFVEYEASFRVSMIRLVALLLFTATCLFVIGLLFYVLYRSKNQRKREYKKIRMKMEEFEFSVRNECKQAFTELQTGVTDLKVTVNNQSTPFHNKTESYIRILFRHTNLYNGLLRNQQSLDSSLSFDGTPAKLPGFEYLLRNTQFLLKLVETVDSNACYTLENKCILSSLIVGSLLDDMRYCTEVVFAILNHHIFLSLEKCEPHIIFRQSGSLAEQIFTVWFSLCFLEYLKNGPGQSMYLLYKALKCQIERGPVDAITGDARYSLNESKLLRKPLNVTSMQLFVIPLDGSKQSPIILRALNCDTITQVKKKLLDSIYSNEPFSARLNVDEFHLEWKCSERYTVVLADDDGLEEGKIKRLKCLDDYNIKENALLAMKLIPSRNTPEYFKKAANSKGSTHPTQYYHLEQPFLIENCTNEEDDTATKSISEIYLTRLITSKRMVQKFVDGFLESVICANGFECPPLLLFVFHTFDEIAIRNNFMDEIAVRSWKVNLWILRFWVNILSNIDYVLDVERIPAVDSSLAVIAQTLVDVFSNANHKFGKESPSSKLLFAKDIKRYRIQVADFFRNIATSPRLSIETFYSYIAVSAENNFLNDREVKAECIVTSACAIYFNSQSFCGEKIHYVLQNDLYDWIKSNGFSLLEQFSINQCAETRGITECLKYLLYYGEIDMNHIYADVQLE</sequence>
<dbReference type="InterPro" id="IPR014756">
    <property type="entry name" value="Ig_E-set"/>
</dbReference>
<evidence type="ECO:0000313" key="3">
    <source>
        <dbReference type="Proteomes" id="UP000095285"/>
    </source>
</evidence>
<dbReference type="PANTHER" id="PTHR22625:SF44">
    <property type="entry name" value="PLEXIN-B"/>
    <property type="match status" value="1"/>
</dbReference>
<keyword evidence="1" id="KW-0812">Transmembrane</keyword>
<dbReference type="PANTHER" id="PTHR22625">
    <property type="entry name" value="PLEXIN"/>
    <property type="match status" value="1"/>
</dbReference>
<protein>
    <submittedName>
        <fullName evidence="4">Sema domain-containing protein</fullName>
    </submittedName>
</protein>
<dbReference type="STRING" id="7209.A0A1I7VVI1"/>
<proteinExistence type="predicted"/>
<dbReference type="Pfam" id="PF01833">
    <property type="entry name" value="TIG"/>
    <property type="match status" value="2"/>
</dbReference>
<dbReference type="Gene3D" id="1.10.506.10">
    <property type="entry name" value="GTPase Activation - p120gap, domain 1"/>
    <property type="match status" value="2"/>
</dbReference>
<dbReference type="SUPFAM" id="SSF48350">
    <property type="entry name" value="GTPase activation domain, GAP"/>
    <property type="match status" value="1"/>
</dbReference>
<dbReference type="Proteomes" id="UP000095285">
    <property type="component" value="Unassembled WGS sequence"/>
</dbReference>
<dbReference type="InterPro" id="IPR031148">
    <property type="entry name" value="Plexin"/>
</dbReference>
<dbReference type="Gene3D" id="2.60.40.10">
    <property type="entry name" value="Immunoglobulins"/>
    <property type="match status" value="3"/>
</dbReference>
<dbReference type="AlphaFoldDB" id="A0A1I7VVI1"/>
<dbReference type="InterPro" id="IPR013783">
    <property type="entry name" value="Ig-like_fold"/>
</dbReference>
<dbReference type="InterPro" id="IPR046800">
    <property type="entry name" value="Plexin_RBD"/>
</dbReference>
<name>A0A1I7VVI1_LOALO</name>
<dbReference type="GO" id="GO:0005886">
    <property type="term" value="C:plasma membrane"/>
    <property type="evidence" value="ECO:0007669"/>
    <property type="project" value="TreeGrafter"/>
</dbReference>
<dbReference type="SMART" id="SM00429">
    <property type="entry name" value="IPT"/>
    <property type="match status" value="3"/>
</dbReference>
<organism evidence="3 4">
    <name type="scientific">Loa loa</name>
    <name type="common">Eye worm</name>
    <name type="synonym">Filaria loa</name>
    <dbReference type="NCBI Taxonomy" id="7209"/>
    <lineage>
        <taxon>Eukaryota</taxon>
        <taxon>Metazoa</taxon>
        <taxon>Ecdysozoa</taxon>
        <taxon>Nematoda</taxon>
        <taxon>Chromadorea</taxon>
        <taxon>Rhabditida</taxon>
        <taxon>Spirurina</taxon>
        <taxon>Spiruromorpha</taxon>
        <taxon>Filarioidea</taxon>
        <taxon>Onchocercidae</taxon>
        <taxon>Loa</taxon>
    </lineage>
</organism>